<accession>A0A392TLB7</accession>
<evidence type="ECO:0000313" key="2">
    <source>
        <dbReference type="Proteomes" id="UP000265520"/>
    </source>
</evidence>
<dbReference type="EMBL" id="LXQA010590377">
    <property type="protein sequence ID" value="MCI60920.1"/>
    <property type="molecule type" value="Genomic_DNA"/>
</dbReference>
<dbReference type="Proteomes" id="UP000265520">
    <property type="component" value="Unassembled WGS sequence"/>
</dbReference>
<dbReference type="AlphaFoldDB" id="A0A392TLB7"/>
<name>A0A392TLB7_9FABA</name>
<organism evidence="1 2">
    <name type="scientific">Trifolium medium</name>
    <dbReference type="NCBI Taxonomy" id="97028"/>
    <lineage>
        <taxon>Eukaryota</taxon>
        <taxon>Viridiplantae</taxon>
        <taxon>Streptophyta</taxon>
        <taxon>Embryophyta</taxon>
        <taxon>Tracheophyta</taxon>
        <taxon>Spermatophyta</taxon>
        <taxon>Magnoliopsida</taxon>
        <taxon>eudicotyledons</taxon>
        <taxon>Gunneridae</taxon>
        <taxon>Pentapetalae</taxon>
        <taxon>rosids</taxon>
        <taxon>fabids</taxon>
        <taxon>Fabales</taxon>
        <taxon>Fabaceae</taxon>
        <taxon>Papilionoideae</taxon>
        <taxon>50 kb inversion clade</taxon>
        <taxon>NPAAA clade</taxon>
        <taxon>Hologalegina</taxon>
        <taxon>IRL clade</taxon>
        <taxon>Trifolieae</taxon>
        <taxon>Trifolium</taxon>
    </lineage>
</organism>
<comment type="caution">
    <text evidence="1">The sequence shown here is derived from an EMBL/GenBank/DDBJ whole genome shotgun (WGS) entry which is preliminary data.</text>
</comment>
<sequence>VSFNNHRFQTSNLFSTSLFHAQTMEASCATESEKPVVTIGIAQGSMVLYFFHRKILR</sequence>
<feature type="non-terminal residue" evidence="1">
    <location>
        <position position="1"/>
    </location>
</feature>
<protein>
    <submittedName>
        <fullName evidence="1">Uncharacterized protein</fullName>
    </submittedName>
</protein>
<keyword evidence="2" id="KW-1185">Reference proteome</keyword>
<evidence type="ECO:0000313" key="1">
    <source>
        <dbReference type="EMBL" id="MCI60920.1"/>
    </source>
</evidence>
<proteinExistence type="predicted"/>
<reference evidence="1 2" key="1">
    <citation type="journal article" date="2018" name="Front. Plant Sci.">
        <title>Red Clover (Trifolium pratense) and Zigzag Clover (T. medium) - A Picture of Genomic Similarities and Differences.</title>
        <authorList>
            <person name="Dluhosova J."/>
            <person name="Istvanek J."/>
            <person name="Nedelnik J."/>
            <person name="Repkova J."/>
        </authorList>
    </citation>
    <scope>NUCLEOTIDE SEQUENCE [LARGE SCALE GENOMIC DNA]</scope>
    <source>
        <strain evidence="2">cv. 10/8</strain>
        <tissue evidence="1">Leaf</tissue>
    </source>
</reference>